<protein>
    <submittedName>
        <fullName evidence="1">Uncharacterized protein</fullName>
    </submittedName>
</protein>
<reference evidence="1 2" key="1">
    <citation type="submission" date="2016-05" db="EMBL/GenBank/DDBJ databases">
        <title>Genome sequencing reveals origins of a unique bacterial endosymbiosis in the earliest lineages of terrestrial Fungi.</title>
        <authorList>
            <consortium name="DOE Joint Genome Institute"/>
            <person name="Uehling J."/>
            <person name="Gryganskyi A."/>
            <person name="Hameed K."/>
            <person name="Tschaplinski T."/>
            <person name="Misztal P."/>
            <person name="Wu S."/>
            <person name="Desiro A."/>
            <person name="Vande Pol N."/>
            <person name="Du Z.-Y."/>
            <person name="Zienkiewicz A."/>
            <person name="Zienkiewicz K."/>
            <person name="Morin E."/>
            <person name="Tisserant E."/>
            <person name="Splivallo R."/>
            <person name="Hainaut M."/>
            <person name="Henrissat B."/>
            <person name="Ohm R."/>
            <person name="Kuo A."/>
            <person name="Yan J."/>
            <person name="Lipzen A."/>
            <person name="Nolan M."/>
            <person name="Labutti K."/>
            <person name="Barry K."/>
            <person name="Goldstein A."/>
            <person name="Labbe J."/>
            <person name="Schadt C."/>
            <person name="Tuskan G."/>
            <person name="Grigoriev I."/>
            <person name="Martin F."/>
            <person name="Vilgalys R."/>
            <person name="Bonito G."/>
        </authorList>
    </citation>
    <scope>NUCLEOTIDE SEQUENCE [LARGE SCALE GENOMIC DNA]</scope>
    <source>
        <strain evidence="1 2">AG-77</strain>
    </source>
</reference>
<keyword evidence="2" id="KW-1185">Reference proteome</keyword>
<name>A0A197KIA7_9FUNG</name>
<evidence type="ECO:0000313" key="1">
    <source>
        <dbReference type="EMBL" id="OAQ36863.1"/>
    </source>
</evidence>
<dbReference type="AlphaFoldDB" id="A0A197KIA7"/>
<accession>A0A197KIA7</accession>
<proteinExistence type="predicted"/>
<dbReference type="EMBL" id="KV442011">
    <property type="protein sequence ID" value="OAQ36863.1"/>
    <property type="molecule type" value="Genomic_DNA"/>
</dbReference>
<organism evidence="1 2">
    <name type="scientific">Linnemannia elongata AG-77</name>
    <dbReference type="NCBI Taxonomy" id="1314771"/>
    <lineage>
        <taxon>Eukaryota</taxon>
        <taxon>Fungi</taxon>
        <taxon>Fungi incertae sedis</taxon>
        <taxon>Mucoromycota</taxon>
        <taxon>Mortierellomycotina</taxon>
        <taxon>Mortierellomycetes</taxon>
        <taxon>Mortierellales</taxon>
        <taxon>Mortierellaceae</taxon>
        <taxon>Linnemannia</taxon>
    </lineage>
</organism>
<evidence type="ECO:0000313" key="2">
    <source>
        <dbReference type="Proteomes" id="UP000078512"/>
    </source>
</evidence>
<sequence length="56" mass="6658">MQYDNSHILLARNGCGCYESKEFEKVIFVSQMDYVARNQTYALISLKQMFPYLWGR</sequence>
<dbReference type="Proteomes" id="UP000078512">
    <property type="component" value="Unassembled WGS sequence"/>
</dbReference>
<gene>
    <name evidence="1" type="ORF">K457DRAFT_131987</name>
</gene>